<dbReference type="SUPFAM" id="SSF56112">
    <property type="entry name" value="Protein kinase-like (PK-like)"/>
    <property type="match status" value="1"/>
</dbReference>
<sequence>MVTTRSQTAGVDEMIQFYDEKASAIAEFDGQTSRIFQSDENDKAWLDLCTASWPEASWPTNTRFATSQLKVEFSKIHHGEELDRLPNFTEAAFFAQSTLNSFSRISPSKELFDALTTKFNVTPRLREFAMSFGIKRREVDFGPPTLRFRAVNPAEDGHATSFECIYGFRYAFNTNGERPGDNTWSIRQTAVYQKFDAKEEHCIWIFLGASRETKSILQENFQRRAHGFALNPCLLHAMIIENSLGQWRWYIIDLAERVRSMTQRFALSDISATTPEERVNISVSFADRQRLKSLEDDILNLHIMLQSTAQTITSLKSHCSTMTTTHARSIDQTPILNLLTEALNQANAYLVKAEVLRKQVKGATTLLTDILTYDNAFVLKVLAEEARIDNVAMVRLSAQAAEDSSAIRIITIITVIFLPATVVSVSLYLLSAPPKLTESMQSFFSTQFVHIEVDSFRLSKSTWIYFAVTAVLTLITIGNLASNHQTQSQTESFGNQVGRYDVKLAIWEHAILQSEAHWDLEISSEQYLPQATLCIAIKISPQKPLHCVIFEGVGRTLFKRMQEEIFSFCAKKSLNRVYELSIDYQAGTRPERCRSQAAFDKIFGKIILQRCNSFQVTALLSGTKCARTTITAWQRALDILTHQRIKKDNNKYIVRTGSWLKFCRDSSLLDSICCEQEEMREIFDDRTSFLDLKDNGIKLFAIFILVQRSNSAVVFRDFWNGGCRDADLPFVYFDQYTCCEDLLMWTALCDTQWQVMPIELKRIDKGVAPCRFLEDQVLPFQMGKILGKGGYATVFEITLDDDHSEIYEAFRACEFDVGKLKAVKNPPLAAKIIEEIPDNLRILDNRETTILATLADFKHPHLIQLITAFYHGNKYYMIFPKARTSLRDMFKNEEYTGNTSYLLWLLRQLTGLAGGIDKFHTGAINSGYLGVPTEREQKGFHGDIAAANILNMDTLCDLSDEELSYGRMQICDFGIGKMVDKQSIAISVVSNTNRGQSSYAPPEATIIKEGVPTQSRWRDIWSFGCVVFEICLWLLEGKAKLAEFSSEKNKVPEDISNPGDKVPTYHHLAKENGTKQQEIKPEVRATMQRLRKGGSWPPETWPQIKDAVNEVLDLVEKCWTIAPINKRPDAAQLKKDLQAIAIKFASKLEATQQTSSSTSSSI</sequence>
<proteinExistence type="predicted"/>
<dbReference type="InterPro" id="IPR058257">
    <property type="entry name" value="CorA-like_dom"/>
</dbReference>
<feature type="transmembrane region" description="Helical" evidence="1">
    <location>
        <begin position="463"/>
        <end position="481"/>
    </location>
</feature>
<evidence type="ECO:0000313" key="3">
    <source>
        <dbReference type="EMBL" id="KAE9964097.1"/>
    </source>
</evidence>
<dbReference type="InterPro" id="IPR011009">
    <property type="entry name" value="Kinase-like_dom_sf"/>
</dbReference>
<dbReference type="PANTHER" id="PTHR24359:SF1">
    <property type="entry name" value="INHIBITOR OF NUCLEAR FACTOR KAPPA-B KINASE EPSILON SUBUNIT HOMOLOG 1-RELATED"/>
    <property type="match status" value="1"/>
</dbReference>
<feature type="transmembrane region" description="Helical" evidence="1">
    <location>
        <begin position="409"/>
        <end position="430"/>
    </location>
</feature>
<reference evidence="3 4" key="1">
    <citation type="submission" date="2019-11" db="EMBL/GenBank/DDBJ databases">
        <title>Venturia inaequalis Genome Resource.</title>
        <authorList>
            <person name="Lichtner F.J."/>
        </authorList>
    </citation>
    <scope>NUCLEOTIDE SEQUENCE [LARGE SCALE GENOMIC DNA]</scope>
    <source>
        <strain evidence="3">Bline_iso_100314</strain>
    </source>
</reference>
<keyword evidence="1" id="KW-0472">Membrane</keyword>
<keyword evidence="1" id="KW-1133">Transmembrane helix</keyword>
<protein>
    <recommendedName>
        <fullName evidence="2">Protein kinase domain-containing protein</fullName>
    </recommendedName>
</protein>
<dbReference type="PROSITE" id="PS50011">
    <property type="entry name" value="PROTEIN_KINASE_DOM"/>
    <property type="match status" value="1"/>
</dbReference>
<evidence type="ECO:0000256" key="1">
    <source>
        <dbReference type="SAM" id="Phobius"/>
    </source>
</evidence>
<dbReference type="Proteomes" id="UP000433883">
    <property type="component" value="Unassembled WGS sequence"/>
</dbReference>
<dbReference type="Gene3D" id="3.30.200.20">
    <property type="entry name" value="Phosphorylase Kinase, domain 1"/>
    <property type="match status" value="1"/>
</dbReference>
<feature type="domain" description="Protein kinase" evidence="2">
    <location>
        <begin position="780"/>
        <end position="1140"/>
    </location>
</feature>
<evidence type="ECO:0000313" key="4">
    <source>
        <dbReference type="Proteomes" id="UP000433883"/>
    </source>
</evidence>
<dbReference type="InterPro" id="IPR000719">
    <property type="entry name" value="Prot_kinase_dom"/>
</dbReference>
<dbReference type="GO" id="GO:0005524">
    <property type="term" value="F:ATP binding"/>
    <property type="evidence" value="ECO:0007669"/>
    <property type="project" value="InterPro"/>
</dbReference>
<dbReference type="EMBL" id="WNWQ01000745">
    <property type="protein sequence ID" value="KAE9964097.1"/>
    <property type="molecule type" value="Genomic_DNA"/>
</dbReference>
<evidence type="ECO:0000259" key="2">
    <source>
        <dbReference type="PROSITE" id="PS50011"/>
    </source>
</evidence>
<organism evidence="3 4">
    <name type="scientific">Venturia inaequalis</name>
    <name type="common">Apple scab fungus</name>
    <dbReference type="NCBI Taxonomy" id="5025"/>
    <lineage>
        <taxon>Eukaryota</taxon>
        <taxon>Fungi</taxon>
        <taxon>Dikarya</taxon>
        <taxon>Ascomycota</taxon>
        <taxon>Pezizomycotina</taxon>
        <taxon>Dothideomycetes</taxon>
        <taxon>Pleosporomycetidae</taxon>
        <taxon>Venturiales</taxon>
        <taxon>Venturiaceae</taxon>
        <taxon>Venturia</taxon>
    </lineage>
</organism>
<dbReference type="Pfam" id="PF00069">
    <property type="entry name" value="Pkinase"/>
    <property type="match status" value="1"/>
</dbReference>
<name>A0A8H3U5U0_VENIN</name>
<dbReference type="Pfam" id="PF26616">
    <property type="entry name" value="CorA-like"/>
    <property type="match status" value="1"/>
</dbReference>
<comment type="caution">
    <text evidence="3">The sequence shown here is derived from an EMBL/GenBank/DDBJ whole genome shotgun (WGS) entry which is preliminary data.</text>
</comment>
<dbReference type="PANTHER" id="PTHR24359">
    <property type="entry name" value="SERINE/THREONINE-PROTEIN KINASE SBK1"/>
    <property type="match status" value="1"/>
</dbReference>
<dbReference type="AlphaFoldDB" id="A0A8H3U5U0"/>
<keyword evidence="1" id="KW-0812">Transmembrane</keyword>
<dbReference type="GO" id="GO:0004674">
    <property type="term" value="F:protein serine/threonine kinase activity"/>
    <property type="evidence" value="ECO:0007669"/>
    <property type="project" value="TreeGrafter"/>
</dbReference>
<accession>A0A8H3U5U0</accession>
<dbReference type="Gene3D" id="1.10.510.10">
    <property type="entry name" value="Transferase(Phosphotransferase) domain 1"/>
    <property type="match status" value="1"/>
</dbReference>
<gene>
    <name evidence="3" type="ORF">BLS_008657</name>
</gene>